<accession>A0AAN9NZL5</accession>
<dbReference type="EMBL" id="JAYMYR010000001">
    <property type="protein sequence ID" value="KAK7382319.1"/>
    <property type="molecule type" value="Genomic_DNA"/>
</dbReference>
<dbReference type="Proteomes" id="UP001374584">
    <property type="component" value="Unassembled WGS sequence"/>
</dbReference>
<proteinExistence type="predicted"/>
<name>A0AAN9NZL5_PHACN</name>
<reference evidence="1 2" key="1">
    <citation type="submission" date="2024-01" db="EMBL/GenBank/DDBJ databases">
        <title>The genomes of 5 underutilized Papilionoideae crops provide insights into root nodulation and disease resistanc.</title>
        <authorList>
            <person name="Jiang F."/>
        </authorList>
    </citation>
    <scope>NUCLEOTIDE SEQUENCE [LARGE SCALE GENOMIC DNA]</scope>
    <source>
        <strain evidence="1">JINMINGXINNONG_FW02</strain>
        <tissue evidence="1">Leaves</tissue>
    </source>
</reference>
<organism evidence="1 2">
    <name type="scientific">Phaseolus coccineus</name>
    <name type="common">Scarlet runner bean</name>
    <name type="synonym">Phaseolus multiflorus</name>
    <dbReference type="NCBI Taxonomy" id="3886"/>
    <lineage>
        <taxon>Eukaryota</taxon>
        <taxon>Viridiplantae</taxon>
        <taxon>Streptophyta</taxon>
        <taxon>Embryophyta</taxon>
        <taxon>Tracheophyta</taxon>
        <taxon>Spermatophyta</taxon>
        <taxon>Magnoliopsida</taxon>
        <taxon>eudicotyledons</taxon>
        <taxon>Gunneridae</taxon>
        <taxon>Pentapetalae</taxon>
        <taxon>rosids</taxon>
        <taxon>fabids</taxon>
        <taxon>Fabales</taxon>
        <taxon>Fabaceae</taxon>
        <taxon>Papilionoideae</taxon>
        <taxon>50 kb inversion clade</taxon>
        <taxon>NPAAA clade</taxon>
        <taxon>indigoferoid/millettioid clade</taxon>
        <taxon>Phaseoleae</taxon>
        <taxon>Phaseolus</taxon>
    </lineage>
</organism>
<gene>
    <name evidence="1" type="ORF">VNO80_01170</name>
</gene>
<protein>
    <submittedName>
        <fullName evidence="1">Uncharacterized protein</fullName>
    </submittedName>
</protein>
<sequence length="98" mass="10531">MSLSACAKLSRCFAAAASTKPNFGKFDATAVTSLVVSSPISHDGAVLSISRSRKISRIVGEASQVLTYRNASMDIATRSELQRHAIEPLLQFTRYVIG</sequence>
<evidence type="ECO:0000313" key="2">
    <source>
        <dbReference type="Proteomes" id="UP001374584"/>
    </source>
</evidence>
<keyword evidence="2" id="KW-1185">Reference proteome</keyword>
<dbReference type="AlphaFoldDB" id="A0AAN9NZL5"/>
<comment type="caution">
    <text evidence="1">The sequence shown here is derived from an EMBL/GenBank/DDBJ whole genome shotgun (WGS) entry which is preliminary data.</text>
</comment>
<evidence type="ECO:0000313" key="1">
    <source>
        <dbReference type="EMBL" id="KAK7382319.1"/>
    </source>
</evidence>